<name>A0A858RGA3_9BACT</name>
<dbReference type="EMBL" id="CP051774">
    <property type="protein sequence ID" value="QJE95173.1"/>
    <property type="molecule type" value="Genomic_DNA"/>
</dbReference>
<proteinExistence type="predicted"/>
<reference evidence="2 3" key="1">
    <citation type="submission" date="2020-04" db="EMBL/GenBank/DDBJ databases">
        <title>Luteolibacter sp. G-1-1-1 isolated from soil.</title>
        <authorList>
            <person name="Dahal R.H."/>
        </authorList>
    </citation>
    <scope>NUCLEOTIDE SEQUENCE [LARGE SCALE GENOMIC DNA]</scope>
    <source>
        <strain evidence="2 3">G-1-1-1</strain>
    </source>
</reference>
<organism evidence="2 3">
    <name type="scientific">Luteolibacter luteus</name>
    <dbReference type="NCBI Taxonomy" id="2728835"/>
    <lineage>
        <taxon>Bacteria</taxon>
        <taxon>Pseudomonadati</taxon>
        <taxon>Verrucomicrobiota</taxon>
        <taxon>Verrucomicrobiia</taxon>
        <taxon>Verrucomicrobiales</taxon>
        <taxon>Verrucomicrobiaceae</taxon>
        <taxon>Luteolibacter</taxon>
    </lineage>
</organism>
<evidence type="ECO:0000256" key="1">
    <source>
        <dbReference type="SAM" id="SignalP"/>
    </source>
</evidence>
<feature type="chain" id="PRO_5032438226" evidence="1">
    <location>
        <begin position="21"/>
        <end position="234"/>
    </location>
</feature>
<sequence length="234" mass="24315">MKFPLLVAAAMLLAPISALAAPPSPVGTWEINLAGADQGIAYVTFEEDQDFTAYGVSRESNGVFTLSGTWSVNEKGVLTGSYTELIDGENVTGSISGKVTAKKLSGKIAATNGNFSFKGAPEKVTQDLSGSWTGVAVLGKTRIPEIYQIIATEIPHVFQVSGTGIHPQGGEFTISGTAIAGSAGKVRIFASSEYPGAEFPGLTNVAGTVNASRNKGTLKGFESTGQAIKIQLRR</sequence>
<dbReference type="RefSeq" id="WP_169453394.1">
    <property type="nucleotide sequence ID" value="NZ_CP051774.1"/>
</dbReference>
<gene>
    <name evidence="2" type="ORF">HHL09_05085</name>
</gene>
<evidence type="ECO:0000313" key="3">
    <source>
        <dbReference type="Proteomes" id="UP000501812"/>
    </source>
</evidence>
<evidence type="ECO:0000313" key="2">
    <source>
        <dbReference type="EMBL" id="QJE95173.1"/>
    </source>
</evidence>
<accession>A0A858RGA3</accession>
<dbReference type="AlphaFoldDB" id="A0A858RGA3"/>
<feature type="signal peptide" evidence="1">
    <location>
        <begin position="1"/>
        <end position="20"/>
    </location>
</feature>
<dbReference type="Proteomes" id="UP000501812">
    <property type="component" value="Chromosome"/>
</dbReference>
<protein>
    <submittedName>
        <fullName evidence="2">Uncharacterized protein</fullName>
    </submittedName>
</protein>
<keyword evidence="1" id="KW-0732">Signal</keyword>
<dbReference type="KEGG" id="luo:HHL09_05085"/>
<keyword evidence="3" id="KW-1185">Reference proteome</keyword>